<gene>
    <name evidence="2" type="primary">spoIIM</name>
    <name evidence="2" type="ORF">C7B45_00740</name>
</gene>
<reference evidence="2 3" key="1">
    <citation type="journal article" date="2014" name="BMC Genomics">
        <title>Comparison of environmental and isolate Sulfobacillus genomes reveals diverse carbon, sulfur, nitrogen, and hydrogen metabolisms.</title>
        <authorList>
            <person name="Justice N.B."/>
            <person name="Norman A."/>
            <person name="Brown C.T."/>
            <person name="Singh A."/>
            <person name="Thomas B.C."/>
            <person name="Banfield J.F."/>
        </authorList>
    </citation>
    <scope>NUCLEOTIDE SEQUENCE [LARGE SCALE GENOMIC DNA]</scope>
    <source>
        <strain evidence="2">AMDSBA3</strain>
    </source>
</reference>
<name>A0A2T2WPK5_9FIRM</name>
<feature type="transmembrane region" description="Helical" evidence="1">
    <location>
        <begin position="20"/>
        <end position="44"/>
    </location>
</feature>
<evidence type="ECO:0000313" key="2">
    <source>
        <dbReference type="EMBL" id="PSR24167.1"/>
    </source>
</evidence>
<proteinExistence type="predicted"/>
<sequence>MIPAPGNRLQAHFGRYTIQLYLVLAALAVGVLFGILAIGTLSVADKLSLLAYLKRFVDVEAAGPTYHHVFRSALTQNLKLIGLMYVLGISVAGMPLVLLVIFFRGFVLGFAADFLVAGMHWTGVTLGLVTIGLQSVFLLPALVLAGAVALGFSWDLVSPATRHDAPHLGRHFAFFTGLVMVMAAVTLVGTSLEAYASPFLMHIGARWGI</sequence>
<keyword evidence="1" id="KW-0812">Transmembrane</keyword>
<dbReference type="InterPro" id="IPR002798">
    <property type="entry name" value="SpoIIM-like"/>
</dbReference>
<dbReference type="PIRSF" id="PIRSF038973">
    <property type="entry name" value="SpoIIM"/>
    <property type="match status" value="1"/>
</dbReference>
<dbReference type="AlphaFoldDB" id="A0A2T2WPK5"/>
<keyword evidence="1" id="KW-1133">Transmembrane helix</keyword>
<organism evidence="2 3">
    <name type="scientific">Sulfobacillus acidophilus</name>
    <dbReference type="NCBI Taxonomy" id="53633"/>
    <lineage>
        <taxon>Bacteria</taxon>
        <taxon>Bacillati</taxon>
        <taxon>Bacillota</taxon>
        <taxon>Clostridia</taxon>
        <taxon>Eubacteriales</taxon>
        <taxon>Clostridiales Family XVII. Incertae Sedis</taxon>
        <taxon>Sulfobacillus</taxon>
    </lineage>
</organism>
<dbReference type="Proteomes" id="UP000241848">
    <property type="component" value="Unassembled WGS sequence"/>
</dbReference>
<dbReference type="Pfam" id="PF01944">
    <property type="entry name" value="SpoIIM"/>
    <property type="match status" value="1"/>
</dbReference>
<protein>
    <submittedName>
        <fullName evidence="2">Stage II sporulation protein M</fullName>
    </submittedName>
</protein>
<dbReference type="InterPro" id="IPR014196">
    <property type="entry name" value="SpoIIM"/>
</dbReference>
<keyword evidence="1" id="KW-0472">Membrane</keyword>
<feature type="transmembrane region" description="Helical" evidence="1">
    <location>
        <begin position="174"/>
        <end position="196"/>
    </location>
</feature>
<comment type="caution">
    <text evidence="2">The sequence shown here is derived from an EMBL/GenBank/DDBJ whole genome shotgun (WGS) entry which is preliminary data.</text>
</comment>
<evidence type="ECO:0000313" key="3">
    <source>
        <dbReference type="Proteomes" id="UP000241848"/>
    </source>
</evidence>
<feature type="transmembrane region" description="Helical" evidence="1">
    <location>
        <begin position="80"/>
        <end position="103"/>
    </location>
</feature>
<dbReference type="EMBL" id="PXYV01000001">
    <property type="protein sequence ID" value="PSR24167.1"/>
    <property type="molecule type" value="Genomic_DNA"/>
</dbReference>
<feature type="transmembrane region" description="Helical" evidence="1">
    <location>
        <begin position="109"/>
        <end position="129"/>
    </location>
</feature>
<feature type="transmembrane region" description="Helical" evidence="1">
    <location>
        <begin position="136"/>
        <end position="154"/>
    </location>
</feature>
<dbReference type="NCBIfam" id="TIGR02831">
    <property type="entry name" value="spo_II_M"/>
    <property type="match status" value="1"/>
</dbReference>
<accession>A0A2T2WPK5</accession>
<evidence type="ECO:0000256" key="1">
    <source>
        <dbReference type="SAM" id="Phobius"/>
    </source>
</evidence>